<sequence length="114" mass="12406">MGAGQEEAERLKIAYAQLGHFFQWKTYRIAAGGSEVGSLRAIRGCLKHYSVKNNRRKTTGVYGEKPCIAPDLLFPSDQTRLGCGVILERPASCAGLVNEGVFGKTNFVNGRPGF</sequence>
<evidence type="ECO:0000313" key="2">
    <source>
        <dbReference type="Proteomes" id="UP000298663"/>
    </source>
</evidence>
<dbReference type="AlphaFoldDB" id="A0A4U5N3R0"/>
<accession>A0A4U5N3R0</accession>
<dbReference type="EMBL" id="AZBU02000005">
    <property type="protein sequence ID" value="TKR77089.1"/>
    <property type="molecule type" value="Genomic_DNA"/>
</dbReference>
<reference evidence="1 2" key="1">
    <citation type="journal article" date="2015" name="Genome Biol.">
        <title>Comparative genomics of Steinernema reveals deeply conserved gene regulatory networks.</title>
        <authorList>
            <person name="Dillman A.R."/>
            <person name="Macchietto M."/>
            <person name="Porter C.F."/>
            <person name="Rogers A."/>
            <person name="Williams B."/>
            <person name="Antoshechkin I."/>
            <person name="Lee M.M."/>
            <person name="Goodwin Z."/>
            <person name="Lu X."/>
            <person name="Lewis E.E."/>
            <person name="Goodrich-Blair H."/>
            <person name="Stock S.P."/>
            <person name="Adams B.J."/>
            <person name="Sternberg P.W."/>
            <person name="Mortazavi A."/>
        </authorList>
    </citation>
    <scope>NUCLEOTIDE SEQUENCE [LARGE SCALE GENOMIC DNA]</scope>
    <source>
        <strain evidence="1 2">ALL</strain>
    </source>
</reference>
<proteinExistence type="predicted"/>
<organism evidence="1 2">
    <name type="scientific">Steinernema carpocapsae</name>
    <name type="common">Entomopathogenic nematode</name>
    <dbReference type="NCBI Taxonomy" id="34508"/>
    <lineage>
        <taxon>Eukaryota</taxon>
        <taxon>Metazoa</taxon>
        <taxon>Ecdysozoa</taxon>
        <taxon>Nematoda</taxon>
        <taxon>Chromadorea</taxon>
        <taxon>Rhabditida</taxon>
        <taxon>Tylenchina</taxon>
        <taxon>Panagrolaimomorpha</taxon>
        <taxon>Strongyloidoidea</taxon>
        <taxon>Steinernematidae</taxon>
        <taxon>Steinernema</taxon>
    </lineage>
</organism>
<protein>
    <submittedName>
        <fullName evidence="1">Uncharacterized protein</fullName>
    </submittedName>
</protein>
<dbReference type="Proteomes" id="UP000298663">
    <property type="component" value="Unassembled WGS sequence"/>
</dbReference>
<evidence type="ECO:0000313" key="1">
    <source>
        <dbReference type="EMBL" id="TKR77089.1"/>
    </source>
</evidence>
<keyword evidence="2" id="KW-1185">Reference proteome</keyword>
<comment type="caution">
    <text evidence="1">The sequence shown here is derived from an EMBL/GenBank/DDBJ whole genome shotgun (WGS) entry which is preliminary data.</text>
</comment>
<reference evidence="1 2" key="2">
    <citation type="journal article" date="2019" name="G3 (Bethesda)">
        <title>Hybrid Assembly of the Genome of the Entomopathogenic Nematode Steinernema carpocapsae Identifies the X-Chromosome.</title>
        <authorList>
            <person name="Serra L."/>
            <person name="Macchietto M."/>
            <person name="Macias-Munoz A."/>
            <person name="McGill C.J."/>
            <person name="Rodriguez I.M."/>
            <person name="Rodriguez B."/>
            <person name="Murad R."/>
            <person name="Mortazavi A."/>
        </authorList>
    </citation>
    <scope>NUCLEOTIDE SEQUENCE [LARGE SCALE GENOMIC DNA]</scope>
    <source>
        <strain evidence="1 2">ALL</strain>
    </source>
</reference>
<gene>
    <name evidence="1" type="ORF">L596_018125</name>
</gene>
<name>A0A4U5N3R0_STECR</name>